<name>A0A8K0H0X6_9ROSA</name>
<dbReference type="Proteomes" id="UP000796880">
    <property type="component" value="Unassembled WGS sequence"/>
</dbReference>
<dbReference type="EMBL" id="VOIH02000006">
    <property type="protein sequence ID" value="KAF3443652.1"/>
    <property type="molecule type" value="Genomic_DNA"/>
</dbReference>
<organism evidence="1 2">
    <name type="scientific">Rhamnella rubrinervis</name>
    <dbReference type="NCBI Taxonomy" id="2594499"/>
    <lineage>
        <taxon>Eukaryota</taxon>
        <taxon>Viridiplantae</taxon>
        <taxon>Streptophyta</taxon>
        <taxon>Embryophyta</taxon>
        <taxon>Tracheophyta</taxon>
        <taxon>Spermatophyta</taxon>
        <taxon>Magnoliopsida</taxon>
        <taxon>eudicotyledons</taxon>
        <taxon>Gunneridae</taxon>
        <taxon>Pentapetalae</taxon>
        <taxon>rosids</taxon>
        <taxon>fabids</taxon>
        <taxon>Rosales</taxon>
        <taxon>Rhamnaceae</taxon>
        <taxon>rhamnoid group</taxon>
        <taxon>Rhamneae</taxon>
        <taxon>Rhamnella</taxon>
    </lineage>
</organism>
<gene>
    <name evidence="1" type="ORF">FNV43_RR13342</name>
</gene>
<proteinExistence type="predicted"/>
<protein>
    <recommendedName>
        <fullName evidence="3">Transposase</fullName>
    </recommendedName>
</protein>
<dbReference type="AlphaFoldDB" id="A0A8K0H0X6"/>
<accession>A0A8K0H0X6</accession>
<dbReference type="OrthoDB" id="1745817at2759"/>
<sequence>MMIREEGCIVHRFVPMIVTGWKDVKKEKGDELLRQMRMKERVELDRTQLWFETHFQKKTKKWCDLKSEDIYNQMCAMKEKVETEGPPMTVDETFDTVLTPRSGYARGRGHVLKPHSQA</sequence>
<evidence type="ECO:0000313" key="2">
    <source>
        <dbReference type="Proteomes" id="UP000796880"/>
    </source>
</evidence>
<comment type="caution">
    <text evidence="1">The sequence shown here is derived from an EMBL/GenBank/DDBJ whole genome shotgun (WGS) entry which is preliminary data.</text>
</comment>
<reference evidence="1" key="1">
    <citation type="submission" date="2020-03" db="EMBL/GenBank/DDBJ databases">
        <title>A high-quality chromosome-level genome assembly of a woody plant with both climbing and erect habits, Rhamnella rubrinervis.</title>
        <authorList>
            <person name="Lu Z."/>
            <person name="Yang Y."/>
            <person name="Zhu X."/>
            <person name="Sun Y."/>
        </authorList>
    </citation>
    <scope>NUCLEOTIDE SEQUENCE</scope>
    <source>
        <strain evidence="1">BYM</strain>
        <tissue evidence="1">Leaf</tissue>
    </source>
</reference>
<evidence type="ECO:0000313" key="1">
    <source>
        <dbReference type="EMBL" id="KAF3443652.1"/>
    </source>
</evidence>
<evidence type="ECO:0008006" key="3">
    <source>
        <dbReference type="Google" id="ProtNLM"/>
    </source>
</evidence>
<keyword evidence="2" id="KW-1185">Reference proteome</keyword>